<feature type="transmembrane region" description="Helical" evidence="1">
    <location>
        <begin position="134"/>
        <end position="154"/>
    </location>
</feature>
<dbReference type="Proteomes" id="UP000666240">
    <property type="component" value="Unassembled WGS sequence"/>
</dbReference>
<name>A0A8J7RI36_9HYPH</name>
<accession>A0A8J7RI36</accession>
<comment type="caution">
    <text evidence="2">The sequence shown here is derived from an EMBL/GenBank/DDBJ whole genome shotgun (WGS) entry which is preliminary data.</text>
</comment>
<keyword evidence="3" id="KW-1185">Reference proteome</keyword>
<keyword evidence="1" id="KW-1133">Transmembrane helix</keyword>
<feature type="transmembrane region" description="Helical" evidence="1">
    <location>
        <begin position="102"/>
        <end position="122"/>
    </location>
</feature>
<feature type="transmembrane region" description="Helical" evidence="1">
    <location>
        <begin position="12"/>
        <end position="32"/>
    </location>
</feature>
<reference evidence="2" key="1">
    <citation type="submission" date="2021-03" db="EMBL/GenBank/DDBJ databases">
        <title>Genome sequencing and assembly of Tianweitania sediminis.</title>
        <authorList>
            <person name="Chhetri G."/>
        </authorList>
    </citation>
    <scope>NUCLEOTIDE SEQUENCE</scope>
    <source>
        <strain evidence="2">Z8</strain>
    </source>
</reference>
<keyword evidence="1" id="KW-0472">Membrane</keyword>
<protein>
    <submittedName>
        <fullName evidence="2">DUF2306 domain-containing protein</fullName>
    </submittedName>
</protein>
<dbReference type="EMBL" id="JAGIYY010000002">
    <property type="protein sequence ID" value="MBP0438821.1"/>
    <property type="molecule type" value="Genomic_DNA"/>
</dbReference>
<dbReference type="AlphaFoldDB" id="A0A8J7RI36"/>
<keyword evidence="1" id="KW-0812">Transmembrane</keyword>
<dbReference type="Pfam" id="PF10067">
    <property type="entry name" value="DUF2306"/>
    <property type="match status" value="1"/>
</dbReference>
<feature type="transmembrane region" description="Helical" evidence="1">
    <location>
        <begin position="73"/>
        <end position="90"/>
    </location>
</feature>
<proteinExistence type="predicted"/>
<evidence type="ECO:0000313" key="3">
    <source>
        <dbReference type="Proteomes" id="UP000666240"/>
    </source>
</evidence>
<feature type="transmembrane region" description="Helical" evidence="1">
    <location>
        <begin position="44"/>
        <end position="61"/>
    </location>
</feature>
<gene>
    <name evidence="2" type="ORF">J5Y06_09185</name>
</gene>
<sequence>MSLQPLLDAPLATQLHVACAISAFLLGSVVVFKQKGGAVHRILGRIWVLLMLGVSVTSFFISDLEVIGPFSPIHLLSVYTIFGLVMGVRAAKQRRLAVHRGFMVSTYVGALIIAGAFTLMPGRRMHEVVFGPDAGLAPSLAVVVLAFVASALIMRRMVRSPREKGNRARVFA</sequence>
<evidence type="ECO:0000313" key="2">
    <source>
        <dbReference type="EMBL" id="MBP0438821.1"/>
    </source>
</evidence>
<organism evidence="2 3">
    <name type="scientific">Tianweitania sediminis</name>
    <dbReference type="NCBI Taxonomy" id="1502156"/>
    <lineage>
        <taxon>Bacteria</taxon>
        <taxon>Pseudomonadati</taxon>
        <taxon>Pseudomonadota</taxon>
        <taxon>Alphaproteobacteria</taxon>
        <taxon>Hyphomicrobiales</taxon>
        <taxon>Phyllobacteriaceae</taxon>
        <taxon>Tianweitania</taxon>
    </lineage>
</organism>
<dbReference type="InterPro" id="IPR018750">
    <property type="entry name" value="DUF2306_membrane"/>
</dbReference>
<evidence type="ECO:0000256" key="1">
    <source>
        <dbReference type="SAM" id="Phobius"/>
    </source>
</evidence>
<dbReference type="RefSeq" id="WP_209334833.1">
    <property type="nucleotide sequence ID" value="NZ_JAGIYY010000002.1"/>
</dbReference>